<accession>A0A4P9Y0P1</accession>
<name>A0A4P9Y0P1_9FUNG</name>
<proteinExistence type="predicted"/>
<dbReference type="Proteomes" id="UP000267251">
    <property type="component" value="Unassembled WGS sequence"/>
</dbReference>
<dbReference type="PANTHER" id="PTHR45856:SF11">
    <property type="entry name" value="FUNGAL LIPASE-LIKE DOMAIN-CONTAINING PROTEIN"/>
    <property type="match status" value="1"/>
</dbReference>
<evidence type="ECO:0000256" key="2">
    <source>
        <dbReference type="SAM" id="SignalP"/>
    </source>
</evidence>
<dbReference type="GO" id="GO:0006629">
    <property type="term" value="P:lipid metabolic process"/>
    <property type="evidence" value="ECO:0007669"/>
    <property type="project" value="InterPro"/>
</dbReference>
<feature type="region of interest" description="Disordered" evidence="1">
    <location>
        <begin position="386"/>
        <end position="408"/>
    </location>
</feature>
<gene>
    <name evidence="4" type="ORF">BJ684DRAFT_22106</name>
</gene>
<dbReference type="GO" id="GO:0016787">
    <property type="term" value="F:hydrolase activity"/>
    <property type="evidence" value="ECO:0007669"/>
    <property type="project" value="UniProtKB-KW"/>
</dbReference>
<keyword evidence="2" id="KW-0732">Signal</keyword>
<keyword evidence="4" id="KW-0378">Hydrolase</keyword>
<dbReference type="InterPro" id="IPR002921">
    <property type="entry name" value="Fungal_lipase-type"/>
</dbReference>
<dbReference type="AlphaFoldDB" id="A0A4P9Y0P1"/>
<evidence type="ECO:0000313" key="5">
    <source>
        <dbReference type="Proteomes" id="UP000267251"/>
    </source>
</evidence>
<dbReference type="Gene3D" id="3.40.50.1820">
    <property type="entry name" value="alpha/beta hydrolase"/>
    <property type="match status" value="1"/>
</dbReference>
<feature type="domain" description="Fungal lipase-type" evidence="3">
    <location>
        <begin position="162"/>
        <end position="310"/>
    </location>
</feature>
<evidence type="ECO:0000313" key="4">
    <source>
        <dbReference type="EMBL" id="RKP11340.1"/>
    </source>
</evidence>
<evidence type="ECO:0000256" key="1">
    <source>
        <dbReference type="SAM" id="MobiDB-lite"/>
    </source>
</evidence>
<feature type="signal peptide" evidence="2">
    <location>
        <begin position="1"/>
        <end position="31"/>
    </location>
</feature>
<sequence>MITSMKTPVGLLGLLPLLFPGLLLLPRETEGLNIKETFCNVLNTEETFQHFIVPWDKGPKPKSQQEELDAYYAGPGTIPLTGIVMKNVTDAQLHDNELILRHISYSALTYCSSESAAGMSGVVAGPKRLPLAMGTFEMTHNVTVDDLAYDVFVNTAQNYAILAFRGTANVANAKRDLDKELVTPDPALYPGLSTSGSGDVGKAHKGFQESTQILQNGTLGYTHALQEVMAAHPGMEYIVTGHSLGGALAFTAGANLALTTQFTQLPAPRAVYTYGQPEVGQTTLANALAKAIGPSRVIRVVSSDDVVPHMLDNKGDGVRHAENVNETWMPDPMHWKVVECQGSQDSNCSSSISCSDRSWDHHSWYGGFWAGRRFCTLSTVPEVNDQAENLDQPPSAQDPHATKATSHADASPNVPVLLEWGVVSLCSFAALMYLGA</sequence>
<keyword evidence="5" id="KW-1185">Reference proteome</keyword>
<protein>
    <submittedName>
        <fullName evidence="4">Alpha/Beta hydrolase protein</fullName>
    </submittedName>
</protein>
<reference evidence="5" key="1">
    <citation type="journal article" date="2018" name="Nat. Microbiol.">
        <title>Leveraging single-cell genomics to expand the fungal tree of life.</title>
        <authorList>
            <person name="Ahrendt S.R."/>
            <person name="Quandt C.A."/>
            <person name="Ciobanu D."/>
            <person name="Clum A."/>
            <person name="Salamov A."/>
            <person name="Andreopoulos B."/>
            <person name="Cheng J.F."/>
            <person name="Woyke T."/>
            <person name="Pelin A."/>
            <person name="Henrissat B."/>
            <person name="Reynolds N.K."/>
            <person name="Benny G.L."/>
            <person name="Smith M.E."/>
            <person name="James T.Y."/>
            <person name="Grigoriev I.V."/>
        </authorList>
    </citation>
    <scope>NUCLEOTIDE SEQUENCE [LARGE SCALE GENOMIC DNA]</scope>
</reference>
<dbReference type="Pfam" id="PF01764">
    <property type="entry name" value="Lipase_3"/>
    <property type="match status" value="1"/>
</dbReference>
<dbReference type="InterPro" id="IPR051218">
    <property type="entry name" value="Sec_MonoDiacylglyc_Lipase"/>
</dbReference>
<dbReference type="PANTHER" id="PTHR45856">
    <property type="entry name" value="ALPHA/BETA-HYDROLASES SUPERFAMILY PROTEIN"/>
    <property type="match status" value="1"/>
</dbReference>
<organism evidence="4 5">
    <name type="scientific">Piptocephalis cylindrospora</name>
    <dbReference type="NCBI Taxonomy" id="1907219"/>
    <lineage>
        <taxon>Eukaryota</taxon>
        <taxon>Fungi</taxon>
        <taxon>Fungi incertae sedis</taxon>
        <taxon>Zoopagomycota</taxon>
        <taxon>Zoopagomycotina</taxon>
        <taxon>Zoopagomycetes</taxon>
        <taxon>Zoopagales</taxon>
        <taxon>Piptocephalidaceae</taxon>
        <taxon>Piptocephalis</taxon>
    </lineage>
</organism>
<dbReference type="CDD" id="cd00519">
    <property type="entry name" value="Lipase_3"/>
    <property type="match status" value="1"/>
</dbReference>
<dbReference type="EMBL" id="KZ988995">
    <property type="protein sequence ID" value="RKP11340.1"/>
    <property type="molecule type" value="Genomic_DNA"/>
</dbReference>
<dbReference type="SUPFAM" id="SSF53474">
    <property type="entry name" value="alpha/beta-Hydrolases"/>
    <property type="match status" value="1"/>
</dbReference>
<dbReference type="OrthoDB" id="426718at2759"/>
<dbReference type="InterPro" id="IPR029058">
    <property type="entry name" value="AB_hydrolase_fold"/>
</dbReference>
<evidence type="ECO:0000259" key="3">
    <source>
        <dbReference type="Pfam" id="PF01764"/>
    </source>
</evidence>
<feature type="chain" id="PRO_5020795738" evidence="2">
    <location>
        <begin position="32"/>
        <end position="436"/>
    </location>
</feature>
<feature type="compositionally biased region" description="Polar residues" evidence="1">
    <location>
        <begin position="386"/>
        <end position="395"/>
    </location>
</feature>